<dbReference type="NCBIfam" id="TIGR02983">
    <property type="entry name" value="SigE-fam_strep"/>
    <property type="match status" value="1"/>
</dbReference>
<dbReference type="OrthoDB" id="3678480at2"/>
<organism evidence="8 9">
    <name type="scientific">Streptoalloteichus hindustanus</name>
    <dbReference type="NCBI Taxonomy" id="2017"/>
    <lineage>
        <taxon>Bacteria</taxon>
        <taxon>Bacillati</taxon>
        <taxon>Actinomycetota</taxon>
        <taxon>Actinomycetes</taxon>
        <taxon>Pseudonocardiales</taxon>
        <taxon>Pseudonocardiaceae</taxon>
        <taxon>Streptoalloteichus</taxon>
    </lineage>
</organism>
<dbReference type="InterPro" id="IPR013325">
    <property type="entry name" value="RNA_pol_sigma_r2"/>
</dbReference>
<evidence type="ECO:0000259" key="7">
    <source>
        <dbReference type="Pfam" id="PF08281"/>
    </source>
</evidence>
<evidence type="ECO:0000256" key="4">
    <source>
        <dbReference type="ARBA" id="ARBA00023125"/>
    </source>
</evidence>
<evidence type="ECO:0000256" key="1">
    <source>
        <dbReference type="ARBA" id="ARBA00010641"/>
    </source>
</evidence>
<evidence type="ECO:0000313" key="9">
    <source>
        <dbReference type="Proteomes" id="UP000184501"/>
    </source>
</evidence>
<feature type="domain" description="RNA polymerase sigma factor 70 region 4 type 2" evidence="7">
    <location>
        <begin position="105"/>
        <end position="156"/>
    </location>
</feature>
<dbReference type="Pfam" id="PF04542">
    <property type="entry name" value="Sigma70_r2"/>
    <property type="match status" value="1"/>
</dbReference>
<keyword evidence="4" id="KW-0238">DNA-binding</keyword>
<evidence type="ECO:0000313" key="8">
    <source>
        <dbReference type="EMBL" id="SHE66404.1"/>
    </source>
</evidence>
<dbReference type="InterPro" id="IPR013249">
    <property type="entry name" value="RNA_pol_sigma70_r4_t2"/>
</dbReference>
<dbReference type="STRING" id="2017.SAMN05444320_101716"/>
<dbReference type="Pfam" id="PF08281">
    <property type="entry name" value="Sigma70_r4_2"/>
    <property type="match status" value="1"/>
</dbReference>
<dbReference type="Gene3D" id="1.10.10.10">
    <property type="entry name" value="Winged helix-like DNA-binding domain superfamily/Winged helix DNA-binding domain"/>
    <property type="match status" value="1"/>
</dbReference>
<dbReference type="Proteomes" id="UP000184501">
    <property type="component" value="Unassembled WGS sequence"/>
</dbReference>
<dbReference type="InterPro" id="IPR014325">
    <property type="entry name" value="RNA_pol_sigma-E_actinobac"/>
</dbReference>
<dbReference type="RefSeq" id="WP_073479822.1">
    <property type="nucleotide sequence ID" value="NZ_FQVN01000001.1"/>
</dbReference>
<dbReference type="PANTHER" id="PTHR43133">
    <property type="entry name" value="RNA POLYMERASE ECF-TYPE SIGMA FACTO"/>
    <property type="match status" value="1"/>
</dbReference>
<evidence type="ECO:0000259" key="6">
    <source>
        <dbReference type="Pfam" id="PF04542"/>
    </source>
</evidence>
<evidence type="ECO:0000256" key="2">
    <source>
        <dbReference type="ARBA" id="ARBA00023015"/>
    </source>
</evidence>
<dbReference type="InterPro" id="IPR014284">
    <property type="entry name" value="RNA_pol_sigma-70_dom"/>
</dbReference>
<dbReference type="EMBL" id="FQVN01000001">
    <property type="protein sequence ID" value="SHE66404.1"/>
    <property type="molecule type" value="Genomic_DNA"/>
</dbReference>
<reference evidence="8 9" key="1">
    <citation type="submission" date="2016-11" db="EMBL/GenBank/DDBJ databases">
        <authorList>
            <person name="Jaros S."/>
            <person name="Januszkiewicz K."/>
            <person name="Wedrychowicz H."/>
        </authorList>
    </citation>
    <scope>NUCLEOTIDE SEQUENCE [LARGE SCALE GENOMIC DNA]</scope>
    <source>
        <strain evidence="8 9">DSM 44523</strain>
    </source>
</reference>
<keyword evidence="5" id="KW-0804">Transcription</keyword>
<evidence type="ECO:0000256" key="5">
    <source>
        <dbReference type="ARBA" id="ARBA00023163"/>
    </source>
</evidence>
<keyword evidence="3" id="KW-0731">Sigma factor</keyword>
<proteinExistence type="inferred from homology"/>
<dbReference type="Gene3D" id="1.10.1740.10">
    <property type="match status" value="1"/>
</dbReference>
<evidence type="ECO:0000256" key="3">
    <source>
        <dbReference type="ARBA" id="ARBA00023082"/>
    </source>
</evidence>
<dbReference type="InterPro" id="IPR007627">
    <property type="entry name" value="RNA_pol_sigma70_r2"/>
</dbReference>
<keyword evidence="2" id="KW-0805">Transcription regulation</keyword>
<dbReference type="AlphaFoldDB" id="A0A1M4VBP7"/>
<accession>A0A1M4VBP7</accession>
<keyword evidence="9" id="KW-1185">Reference proteome</keyword>
<sequence>MAGRDAEFGDYFAARFDSARRTAYAMCGDWGEAEELAQSAFVKVYARWRRIREDSADAYVRKVLIHEFLNTRRRRRARERAVAELPERADANVAELFRSAESRGPLLAALRRLPDRQRAVVVLRFVQDLSLEQVADAMGCSVGTVKSQASRGLAQLREAYAALGGEDRRTVG</sequence>
<dbReference type="InterPro" id="IPR039425">
    <property type="entry name" value="RNA_pol_sigma-70-like"/>
</dbReference>
<name>A0A1M4VBP7_STRHI</name>
<dbReference type="InterPro" id="IPR013324">
    <property type="entry name" value="RNA_pol_sigma_r3/r4-like"/>
</dbReference>
<dbReference type="SUPFAM" id="SSF88659">
    <property type="entry name" value="Sigma3 and sigma4 domains of RNA polymerase sigma factors"/>
    <property type="match status" value="1"/>
</dbReference>
<dbReference type="GO" id="GO:0003677">
    <property type="term" value="F:DNA binding"/>
    <property type="evidence" value="ECO:0007669"/>
    <property type="project" value="UniProtKB-KW"/>
</dbReference>
<dbReference type="GO" id="GO:0006352">
    <property type="term" value="P:DNA-templated transcription initiation"/>
    <property type="evidence" value="ECO:0007669"/>
    <property type="project" value="InterPro"/>
</dbReference>
<dbReference type="GO" id="GO:0016987">
    <property type="term" value="F:sigma factor activity"/>
    <property type="evidence" value="ECO:0007669"/>
    <property type="project" value="UniProtKB-KW"/>
</dbReference>
<comment type="similarity">
    <text evidence="1">Belongs to the sigma-70 factor family. ECF subfamily.</text>
</comment>
<protein>
    <submittedName>
        <fullName evidence="8">RNA polymerase sigma-70 factor, sigma-E family</fullName>
    </submittedName>
</protein>
<feature type="domain" description="RNA polymerase sigma-70 region 2" evidence="6">
    <location>
        <begin position="20"/>
        <end position="77"/>
    </location>
</feature>
<dbReference type="CDD" id="cd06171">
    <property type="entry name" value="Sigma70_r4"/>
    <property type="match status" value="1"/>
</dbReference>
<dbReference type="SUPFAM" id="SSF88946">
    <property type="entry name" value="Sigma2 domain of RNA polymerase sigma factors"/>
    <property type="match status" value="1"/>
</dbReference>
<dbReference type="PANTHER" id="PTHR43133:SF50">
    <property type="entry name" value="ECF RNA POLYMERASE SIGMA FACTOR SIGM"/>
    <property type="match status" value="1"/>
</dbReference>
<dbReference type="NCBIfam" id="TIGR02937">
    <property type="entry name" value="sigma70-ECF"/>
    <property type="match status" value="1"/>
</dbReference>
<gene>
    <name evidence="8" type="ORF">SAMN05444320_101716</name>
</gene>
<dbReference type="InterPro" id="IPR036388">
    <property type="entry name" value="WH-like_DNA-bd_sf"/>
</dbReference>